<evidence type="ECO:0000256" key="5">
    <source>
        <dbReference type="ARBA" id="ARBA00022741"/>
    </source>
</evidence>
<evidence type="ECO:0000256" key="3">
    <source>
        <dbReference type="ARBA" id="ARBA00022553"/>
    </source>
</evidence>
<evidence type="ECO:0000313" key="10">
    <source>
        <dbReference type="EMBL" id="PXW76107.1"/>
    </source>
</evidence>
<evidence type="ECO:0000313" key="11">
    <source>
        <dbReference type="Proteomes" id="UP000248014"/>
    </source>
</evidence>
<dbReference type="Pfam" id="PF02518">
    <property type="entry name" value="HATPase_c"/>
    <property type="match status" value="1"/>
</dbReference>
<gene>
    <name evidence="10" type="ORF">C7451_106273</name>
</gene>
<dbReference type="GO" id="GO:0005524">
    <property type="term" value="F:ATP binding"/>
    <property type="evidence" value="ECO:0007669"/>
    <property type="project" value="UniProtKB-KW"/>
</dbReference>
<sequence length="287" mass="31440">MVEFRRGHDHDDQWYLLIARDYDAGTASWRYGCLIRLRTAKAFQTQMRHSARLMELGGMASALSHELRQPLFTISLAAENGLMLLQNGQPDQERMAAKFERIVEQVERANAIVQRTSAYARTERDERVAMDLAQAVQNAARFMRPVMTERDIDMQVVIPSTLPILSLPRIGIEQIIVNALQNAADSIDTRRESGACGIMGVIKVDIQQDADAVLLTVCDNGAGLDPGIRNTAFNAFCTTKPEGKGTGLGLFVCRQIMDEVGGSIAIADNADSAGATLTLRFPVSEGG</sequence>
<keyword evidence="5" id="KW-0547">Nucleotide-binding</keyword>
<dbReference type="Gene3D" id="1.10.287.130">
    <property type="match status" value="1"/>
</dbReference>
<dbReference type="SUPFAM" id="SSF47384">
    <property type="entry name" value="Homodimeric domain of signal transducing histidine kinase"/>
    <property type="match status" value="1"/>
</dbReference>
<evidence type="ECO:0000256" key="8">
    <source>
        <dbReference type="ARBA" id="ARBA00023012"/>
    </source>
</evidence>
<dbReference type="EC" id="2.7.13.3" evidence="2"/>
<comment type="catalytic activity">
    <reaction evidence="1">
        <text>ATP + protein L-histidine = ADP + protein N-phospho-L-histidine.</text>
        <dbReference type="EC" id="2.7.13.3"/>
    </reaction>
</comment>
<name>A0A2V3V353_9SPHN</name>
<evidence type="ECO:0000256" key="4">
    <source>
        <dbReference type="ARBA" id="ARBA00022679"/>
    </source>
</evidence>
<keyword evidence="3" id="KW-0597">Phosphoprotein</keyword>
<dbReference type="PANTHER" id="PTHR43065:SF10">
    <property type="entry name" value="PEROXIDE STRESS-ACTIVATED HISTIDINE KINASE MAK3"/>
    <property type="match status" value="1"/>
</dbReference>
<dbReference type="SMART" id="SM00388">
    <property type="entry name" value="HisKA"/>
    <property type="match status" value="1"/>
</dbReference>
<dbReference type="EMBL" id="QJJM01000006">
    <property type="protein sequence ID" value="PXW76107.1"/>
    <property type="molecule type" value="Genomic_DNA"/>
</dbReference>
<dbReference type="InterPro" id="IPR003594">
    <property type="entry name" value="HATPase_dom"/>
</dbReference>
<dbReference type="Gene3D" id="3.30.565.10">
    <property type="entry name" value="Histidine kinase-like ATPase, C-terminal domain"/>
    <property type="match status" value="1"/>
</dbReference>
<dbReference type="InterPro" id="IPR036890">
    <property type="entry name" value="HATPase_C_sf"/>
</dbReference>
<evidence type="ECO:0000256" key="7">
    <source>
        <dbReference type="ARBA" id="ARBA00022840"/>
    </source>
</evidence>
<protein>
    <recommendedName>
        <fullName evidence="2">histidine kinase</fullName>
        <ecNumber evidence="2">2.7.13.3</ecNumber>
    </recommendedName>
</protein>
<dbReference type="InterPro" id="IPR005467">
    <property type="entry name" value="His_kinase_dom"/>
</dbReference>
<evidence type="ECO:0000256" key="6">
    <source>
        <dbReference type="ARBA" id="ARBA00022777"/>
    </source>
</evidence>
<dbReference type="AlphaFoldDB" id="A0A2V3V353"/>
<evidence type="ECO:0000259" key="9">
    <source>
        <dbReference type="PROSITE" id="PS50109"/>
    </source>
</evidence>
<dbReference type="InterPro" id="IPR003661">
    <property type="entry name" value="HisK_dim/P_dom"/>
</dbReference>
<dbReference type="PROSITE" id="PS50109">
    <property type="entry name" value="HIS_KIN"/>
    <property type="match status" value="1"/>
</dbReference>
<dbReference type="InterPro" id="IPR036097">
    <property type="entry name" value="HisK_dim/P_sf"/>
</dbReference>
<keyword evidence="6" id="KW-0418">Kinase</keyword>
<dbReference type="Proteomes" id="UP000248014">
    <property type="component" value="Unassembled WGS sequence"/>
</dbReference>
<dbReference type="InterPro" id="IPR004358">
    <property type="entry name" value="Sig_transdc_His_kin-like_C"/>
</dbReference>
<keyword evidence="7" id="KW-0067">ATP-binding</keyword>
<accession>A0A2V3V353</accession>
<dbReference type="SUPFAM" id="SSF55874">
    <property type="entry name" value="ATPase domain of HSP90 chaperone/DNA topoisomerase II/histidine kinase"/>
    <property type="match status" value="1"/>
</dbReference>
<evidence type="ECO:0000256" key="1">
    <source>
        <dbReference type="ARBA" id="ARBA00000085"/>
    </source>
</evidence>
<feature type="domain" description="Histidine kinase" evidence="9">
    <location>
        <begin position="62"/>
        <end position="285"/>
    </location>
</feature>
<proteinExistence type="predicted"/>
<dbReference type="PRINTS" id="PR00344">
    <property type="entry name" value="BCTRLSENSOR"/>
</dbReference>
<reference evidence="10 11" key="1">
    <citation type="submission" date="2018-05" db="EMBL/GenBank/DDBJ databases">
        <title>Genomic Encyclopedia of Type Strains, Phase IV (KMG-IV): sequencing the most valuable type-strain genomes for metagenomic binning, comparative biology and taxonomic classification.</title>
        <authorList>
            <person name="Goeker M."/>
        </authorList>
    </citation>
    <scope>NUCLEOTIDE SEQUENCE [LARGE SCALE GENOMIC DNA]</scope>
    <source>
        <strain evidence="10 11">DSM 3183</strain>
    </source>
</reference>
<keyword evidence="8" id="KW-0902">Two-component regulatory system</keyword>
<dbReference type="CDD" id="cd00082">
    <property type="entry name" value="HisKA"/>
    <property type="match status" value="1"/>
</dbReference>
<keyword evidence="11" id="KW-1185">Reference proteome</keyword>
<organism evidence="10 11">
    <name type="scientific">Blastomonas natatoria</name>
    <dbReference type="NCBI Taxonomy" id="34015"/>
    <lineage>
        <taxon>Bacteria</taxon>
        <taxon>Pseudomonadati</taxon>
        <taxon>Pseudomonadota</taxon>
        <taxon>Alphaproteobacteria</taxon>
        <taxon>Sphingomonadales</taxon>
        <taxon>Sphingomonadaceae</taxon>
        <taxon>Blastomonas</taxon>
    </lineage>
</organism>
<comment type="caution">
    <text evidence="10">The sequence shown here is derived from an EMBL/GenBank/DDBJ whole genome shotgun (WGS) entry which is preliminary data.</text>
</comment>
<dbReference type="GO" id="GO:0000155">
    <property type="term" value="F:phosphorelay sensor kinase activity"/>
    <property type="evidence" value="ECO:0007669"/>
    <property type="project" value="InterPro"/>
</dbReference>
<evidence type="ECO:0000256" key="2">
    <source>
        <dbReference type="ARBA" id="ARBA00012438"/>
    </source>
</evidence>
<dbReference type="SMART" id="SM00387">
    <property type="entry name" value="HATPase_c"/>
    <property type="match status" value="1"/>
</dbReference>
<dbReference type="PANTHER" id="PTHR43065">
    <property type="entry name" value="SENSOR HISTIDINE KINASE"/>
    <property type="match status" value="1"/>
</dbReference>
<keyword evidence="4" id="KW-0808">Transferase</keyword>
<dbReference type="Pfam" id="PF00512">
    <property type="entry name" value="HisKA"/>
    <property type="match status" value="1"/>
</dbReference>